<accession>A0ABD0XYP7</accession>
<evidence type="ECO:0000313" key="3">
    <source>
        <dbReference type="Proteomes" id="UP001557470"/>
    </source>
</evidence>
<organism evidence="2 3">
    <name type="scientific">Umbra pygmaea</name>
    <name type="common">Eastern mudminnow</name>
    <dbReference type="NCBI Taxonomy" id="75934"/>
    <lineage>
        <taxon>Eukaryota</taxon>
        <taxon>Metazoa</taxon>
        <taxon>Chordata</taxon>
        <taxon>Craniata</taxon>
        <taxon>Vertebrata</taxon>
        <taxon>Euteleostomi</taxon>
        <taxon>Actinopterygii</taxon>
        <taxon>Neopterygii</taxon>
        <taxon>Teleostei</taxon>
        <taxon>Protacanthopterygii</taxon>
        <taxon>Esociformes</taxon>
        <taxon>Umbridae</taxon>
        <taxon>Umbra</taxon>
    </lineage>
</organism>
<evidence type="ECO:0000256" key="1">
    <source>
        <dbReference type="SAM" id="MobiDB-lite"/>
    </source>
</evidence>
<gene>
    <name evidence="2" type="ORF">UPYG_G00060300</name>
</gene>
<dbReference type="EMBL" id="JAGEUA010000002">
    <property type="protein sequence ID" value="KAL1005532.1"/>
    <property type="molecule type" value="Genomic_DNA"/>
</dbReference>
<sequence length="67" mass="7778">MKARSREQSLSDSRELDGSYDPLTDIRQQILDKDNMFNSVEAISLTSIARMLKRHQVSLKQLNCFTF</sequence>
<feature type="compositionally biased region" description="Basic and acidic residues" evidence="1">
    <location>
        <begin position="1"/>
        <end position="17"/>
    </location>
</feature>
<keyword evidence="3" id="KW-1185">Reference proteome</keyword>
<evidence type="ECO:0000313" key="2">
    <source>
        <dbReference type="EMBL" id="KAL1005532.1"/>
    </source>
</evidence>
<protein>
    <submittedName>
        <fullName evidence="2">Uncharacterized protein</fullName>
    </submittedName>
</protein>
<reference evidence="2 3" key="1">
    <citation type="submission" date="2024-06" db="EMBL/GenBank/DDBJ databases">
        <authorList>
            <person name="Pan Q."/>
            <person name="Wen M."/>
            <person name="Jouanno E."/>
            <person name="Zahm M."/>
            <person name="Klopp C."/>
            <person name="Cabau C."/>
            <person name="Louis A."/>
            <person name="Berthelot C."/>
            <person name="Parey E."/>
            <person name="Roest Crollius H."/>
            <person name="Montfort J."/>
            <person name="Robinson-Rechavi M."/>
            <person name="Bouchez O."/>
            <person name="Lampietro C."/>
            <person name="Lopez Roques C."/>
            <person name="Donnadieu C."/>
            <person name="Postlethwait J."/>
            <person name="Bobe J."/>
            <person name="Verreycken H."/>
            <person name="Guiguen Y."/>
        </authorList>
    </citation>
    <scope>NUCLEOTIDE SEQUENCE [LARGE SCALE GENOMIC DNA]</scope>
    <source>
        <strain evidence="2">Up_M1</strain>
        <tissue evidence="2">Testis</tissue>
    </source>
</reference>
<comment type="caution">
    <text evidence="2">The sequence shown here is derived from an EMBL/GenBank/DDBJ whole genome shotgun (WGS) entry which is preliminary data.</text>
</comment>
<dbReference type="Proteomes" id="UP001557470">
    <property type="component" value="Unassembled WGS sequence"/>
</dbReference>
<dbReference type="AlphaFoldDB" id="A0ABD0XYP7"/>
<proteinExistence type="predicted"/>
<name>A0ABD0XYP7_UMBPY</name>
<feature type="region of interest" description="Disordered" evidence="1">
    <location>
        <begin position="1"/>
        <end position="20"/>
    </location>
</feature>